<comment type="caution">
    <text evidence="6">The sequence shown here is derived from an EMBL/GenBank/DDBJ whole genome shotgun (WGS) entry which is preliminary data.</text>
</comment>
<evidence type="ECO:0000256" key="2">
    <source>
        <dbReference type="ARBA" id="ARBA00022989"/>
    </source>
</evidence>
<protein>
    <recommendedName>
        <fullName evidence="5">Major facilitator superfamily (MFS) profile domain-containing protein</fullName>
    </recommendedName>
</protein>
<dbReference type="Proteomes" id="UP000179157">
    <property type="component" value="Unassembled WGS sequence"/>
</dbReference>
<name>A0A1F5UV80_FRAXR</name>
<feature type="transmembrane region" description="Helical" evidence="4">
    <location>
        <begin position="339"/>
        <end position="363"/>
    </location>
</feature>
<feature type="transmembrane region" description="Helical" evidence="4">
    <location>
        <begin position="80"/>
        <end position="98"/>
    </location>
</feature>
<evidence type="ECO:0000313" key="6">
    <source>
        <dbReference type="EMBL" id="OGF55059.1"/>
    </source>
</evidence>
<evidence type="ECO:0000313" key="7">
    <source>
        <dbReference type="Proteomes" id="UP000179157"/>
    </source>
</evidence>
<evidence type="ECO:0000256" key="3">
    <source>
        <dbReference type="ARBA" id="ARBA00023136"/>
    </source>
</evidence>
<dbReference type="Gene3D" id="1.20.1250.20">
    <property type="entry name" value="MFS general substrate transporter like domains"/>
    <property type="match status" value="2"/>
</dbReference>
<dbReference type="InterPro" id="IPR020846">
    <property type="entry name" value="MFS_dom"/>
</dbReference>
<dbReference type="CDD" id="cd17478">
    <property type="entry name" value="MFS_FsR"/>
    <property type="match status" value="1"/>
</dbReference>
<keyword evidence="3 4" id="KW-0472">Membrane</keyword>
<dbReference type="PANTHER" id="PTHR43129">
    <property type="entry name" value="FOSMIDOMYCIN RESISTANCE PROTEIN"/>
    <property type="match status" value="1"/>
</dbReference>
<dbReference type="PROSITE" id="PS50850">
    <property type="entry name" value="MFS"/>
    <property type="match status" value="1"/>
</dbReference>
<accession>A0A1F5UV80</accession>
<evidence type="ECO:0000259" key="5">
    <source>
        <dbReference type="PROSITE" id="PS50850"/>
    </source>
</evidence>
<reference evidence="6 7" key="1">
    <citation type="journal article" date="2016" name="Nat. Commun.">
        <title>Thousands of microbial genomes shed light on interconnected biogeochemical processes in an aquifer system.</title>
        <authorList>
            <person name="Anantharaman K."/>
            <person name="Brown C.T."/>
            <person name="Hug L.A."/>
            <person name="Sharon I."/>
            <person name="Castelle C.J."/>
            <person name="Probst A.J."/>
            <person name="Thomas B.C."/>
            <person name="Singh A."/>
            <person name="Wilkins M.J."/>
            <person name="Karaoz U."/>
            <person name="Brodie E.L."/>
            <person name="Williams K.H."/>
            <person name="Hubbard S.S."/>
            <person name="Banfield J.F."/>
        </authorList>
    </citation>
    <scope>NUCLEOTIDE SEQUENCE [LARGE SCALE GENOMIC DNA]</scope>
    <source>
        <strain evidence="7">RBG_16_55_9</strain>
    </source>
</reference>
<feature type="transmembrane region" description="Helical" evidence="4">
    <location>
        <begin position="45"/>
        <end position="68"/>
    </location>
</feature>
<keyword evidence="2 4" id="KW-1133">Transmembrane helix</keyword>
<sequence>MSLRAAFAGAGALGLLGLMLAHFTNDMYANFLPVLIPLLQEKFHLSFSLIALLSSTFTATASFLQLLFGYLSDRASPWRFALIGPLFTGAFMSVVGILPGYGWIIIALVLAAVGTAMFHPQATAISGQLFSSRKGFYVSLFISAGTLGFAVGPALMALSLNSWGLDGTPMALLPLAVLFVLTWHLQRNLSSVHDHSGRVRPHAEKTSLRGPFRTHIKSLSVLWGLVVLRHLVMLAFQTFFLILLSQRGADYLTGSFMLFAFLLIGVLGGLLGGYFSDRWGRWPVILWTFWTGFPAMIGFLATTGFPSFVFLLLGGALLNASNPVIVAQAQELAPEHAGMASAIVMGVGWGVGGLLVSLVGVLADVSGSLEHALLISTLVAFALTAILATAGRRLLMA</sequence>
<feature type="transmembrane region" description="Helical" evidence="4">
    <location>
        <begin position="221"/>
        <end position="244"/>
    </location>
</feature>
<feature type="transmembrane region" description="Helical" evidence="4">
    <location>
        <begin position="282"/>
        <end position="302"/>
    </location>
</feature>
<dbReference type="EMBL" id="MFGX01000064">
    <property type="protein sequence ID" value="OGF55059.1"/>
    <property type="molecule type" value="Genomic_DNA"/>
</dbReference>
<feature type="transmembrane region" description="Helical" evidence="4">
    <location>
        <begin position="168"/>
        <end position="185"/>
    </location>
</feature>
<dbReference type="Pfam" id="PF07690">
    <property type="entry name" value="MFS_1"/>
    <property type="match status" value="1"/>
</dbReference>
<dbReference type="AlphaFoldDB" id="A0A1F5UV80"/>
<evidence type="ECO:0000256" key="4">
    <source>
        <dbReference type="SAM" id="Phobius"/>
    </source>
</evidence>
<dbReference type="InterPro" id="IPR011701">
    <property type="entry name" value="MFS"/>
</dbReference>
<organism evidence="6 7">
    <name type="scientific">Fraserbacteria sp. (strain RBG_16_55_9)</name>
    <dbReference type="NCBI Taxonomy" id="1817864"/>
    <lineage>
        <taxon>Bacteria</taxon>
        <taxon>Candidatus Fraseribacteriota</taxon>
    </lineage>
</organism>
<feature type="domain" description="Major facilitator superfamily (MFS) profile" evidence="5">
    <location>
        <begin position="14"/>
        <end position="397"/>
    </location>
</feature>
<dbReference type="STRING" id="1817864.A2Z21_04505"/>
<dbReference type="InterPro" id="IPR036259">
    <property type="entry name" value="MFS_trans_sf"/>
</dbReference>
<feature type="transmembrane region" description="Helical" evidence="4">
    <location>
        <begin position="104"/>
        <end position="124"/>
    </location>
</feature>
<keyword evidence="1 4" id="KW-0812">Transmembrane</keyword>
<feature type="transmembrane region" description="Helical" evidence="4">
    <location>
        <begin position="308"/>
        <end position="327"/>
    </location>
</feature>
<evidence type="ECO:0000256" key="1">
    <source>
        <dbReference type="ARBA" id="ARBA00022692"/>
    </source>
</evidence>
<feature type="transmembrane region" description="Helical" evidence="4">
    <location>
        <begin position="369"/>
        <end position="390"/>
    </location>
</feature>
<dbReference type="SUPFAM" id="SSF103473">
    <property type="entry name" value="MFS general substrate transporter"/>
    <property type="match status" value="1"/>
</dbReference>
<proteinExistence type="predicted"/>
<dbReference type="GO" id="GO:0022857">
    <property type="term" value="F:transmembrane transporter activity"/>
    <property type="evidence" value="ECO:0007669"/>
    <property type="project" value="InterPro"/>
</dbReference>
<feature type="transmembrane region" description="Helical" evidence="4">
    <location>
        <begin position="136"/>
        <end position="156"/>
    </location>
</feature>
<feature type="transmembrane region" description="Helical" evidence="4">
    <location>
        <begin position="256"/>
        <end position="275"/>
    </location>
</feature>
<gene>
    <name evidence="6" type="ORF">A2Z21_04505</name>
</gene>
<dbReference type="GO" id="GO:0005886">
    <property type="term" value="C:plasma membrane"/>
    <property type="evidence" value="ECO:0007669"/>
    <property type="project" value="TreeGrafter"/>
</dbReference>
<dbReference type="PANTHER" id="PTHR43129:SF1">
    <property type="entry name" value="FOSMIDOMYCIN RESISTANCE PROTEIN"/>
    <property type="match status" value="1"/>
</dbReference>